<evidence type="ECO:0000256" key="10">
    <source>
        <dbReference type="ARBA" id="ARBA00022777"/>
    </source>
</evidence>
<dbReference type="Pfam" id="PF25030">
    <property type="entry name" value="M-HEAT_ATR"/>
    <property type="match status" value="1"/>
</dbReference>
<evidence type="ECO:0000256" key="13">
    <source>
        <dbReference type="ARBA" id="ARBA00023204"/>
    </source>
</evidence>
<evidence type="ECO:0000256" key="21">
    <source>
        <dbReference type="ARBA" id="ARBA00048679"/>
    </source>
</evidence>
<keyword evidence="9" id="KW-0227">DNA damage</keyword>
<dbReference type="GO" id="GO:0005524">
    <property type="term" value="F:ATP binding"/>
    <property type="evidence" value="ECO:0007669"/>
    <property type="project" value="UniProtKB-KW"/>
</dbReference>
<dbReference type="PANTHER" id="PTHR11139:SF125">
    <property type="entry name" value="SERINE_THREONINE-PROTEIN KINASE MEC1"/>
    <property type="match status" value="1"/>
</dbReference>
<dbReference type="GO" id="GO:0006281">
    <property type="term" value="P:DNA repair"/>
    <property type="evidence" value="ECO:0007669"/>
    <property type="project" value="UniProtKB-KW"/>
</dbReference>
<dbReference type="Gene3D" id="3.30.1010.10">
    <property type="entry name" value="Phosphatidylinositol 3-kinase Catalytic Subunit, Chain A, domain 4"/>
    <property type="match status" value="1"/>
</dbReference>
<keyword evidence="12" id="KW-0156">Chromatin regulator</keyword>
<evidence type="ECO:0000256" key="17">
    <source>
        <dbReference type="ARBA" id="ARBA00029679"/>
    </source>
</evidence>
<dbReference type="InterPro" id="IPR056802">
    <property type="entry name" value="ATR-like_M-HEAT"/>
</dbReference>
<dbReference type="PROSITE" id="PS00916">
    <property type="entry name" value="PI3_4_KINASE_2"/>
    <property type="match status" value="1"/>
</dbReference>
<feature type="region of interest" description="Disordered" evidence="22">
    <location>
        <begin position="1403"/>
        <end position="1423"/>
    </location>
</feature>
<dbReference type="FunFam" id="1.10.1070.11:FF:000031">
    <property type="entry name" value="Phosphatidyl inositol 3-kinase"/>
    <property type="match status" value="1"/>
</dbReference>
<dbReference type="SMART" id="SM00146">
    <property type="entry name" value="PI3Kc"/>
    <property type="match status" value="1"/>
</dbReference>
<keyword evidence="27" id="KW-1185">Reference proteome</keyword>
<evidence type="ECO:0000256" key="1">
    <source>
        <dbReference type="ARBA" id="ARBA00004123"/>
    </source>
</evidence>
<dbReference type="SUPFAM" id="SSF48452">
    <property type="entry name" value="TPR-like"/>
    <property type="match status" value="1"/>
</dbReference>
<dbReference type="InterPro" id="IPR018936">
    <property type="entry name" value="PI3/4_kinase_CS"/>
</dbReference>
<evidence type="ECO:0000256" key="15">
    <source>
        <dbReference type="ARBA" id="ARBA00023254"/>
    </source>
</evidence>
<comment type="subcellular location">
    <subcellularLocation>
        <location evidence="1">Nucleus</location>
    </subcellularLocation>
</comment>
<evidence type="ECO:0000256" key="7">
    <source>
        <dbReference type="ARBA" id="ARBA00022679"/>
    </source>
</evidence>
<dbReference type="PROSITE" id="PS50290">
    <property type="entry name" value="PI3_4_KINASE_3"/>
    <property type="match status" value="1"/>
</dbReference>
<comment type="caution">
    <text evidence="26">The sequence shown here is derived from an EMBL/GenBank/DDBJ whole genome shotgun (WGS) entry which is preliminary data.</text>
</comment>
<comment type="subunit">
    <text evidence="3">Associates with DNA double-strand breaks.</text>
</comment>
<dbReference type="Pfam" id="PF02259">
    <property type="entry name" value="FAT"/>
    <property type="match status" value="1"/>
</dbReference>
<evidence type="ECO:0000256" key="2">
    <source>
        <dbReference type="ARBA" id="ARBA00010769"/>
    </source>
</evidence>
<comment type="catalytic activity">
    <reaction evidence="20">
        <text>L-threonyl-[protein] + ATP = O-phospho-L-threonyl-[protein] + ADP + H(+)</text>
        <dbReference type="Rhea" id="RHEA:46608"/>
        <dbReference type="Rhea" id="RHEA-COMP:11060"/>
        <dbReference type="Rhea" id="RHEA-COMP:11605"/>
        <dbReference type="ChEBI" id="CHEBI:15378"/>
        <dbReference type="ChEBI" id="CHEBI:30013"/>
        <dbReference type="ChEBI" id="CHEBI:30616"/>
        <dbReference type="ChEBI" id="CHEBI:61977"/>
        <dbReference type="ChEBI" id="CHEBI:456216"/>
        <dbReference type="EC" id="2.7.11.1"/>
    </reaction>
</comment>
<evidence type="ECO:0000256" key="16">
    <source>
        <dbReference type="ARBA" id="ARBA00025079"/>
    </source>
</evidence>
<dbReference type="PROSITE" id="PS51189">
    <property type="entry name" value="FAT"/>
    <property type="match status" value="1"/>
</dbReference>
<dbReference type="EC" id="2.7.11.1" evidence="4"/>
<dbReference type="Pfam" id="PF02260">
    <property type="entry name" value="FATC"/>
    <property type="match status" value="1"/>
</dbReference>
<dbReference type="InterPro" id="IPR000403">
    <property type="entry name" value="PI3/4_kinase_cat_dom"/>
</dbReference>
<dbReference type="OMA" id="SMYIGWC"/>
<dbReference type="InterPro" id="IPR003151">
    <property type="entry name" value="PIK-rel_kinase_FAT"/>
</dbReference>
<keyword evidence="7" id="KW-0808">Transferase</keyword>
<evidence type="ECO:0000256" key="8">
    <source>
        <dbReference type="ARBA" id="ARBA00022741"/>
    </source>
</evidence>
<dbReference type="InterPro" id="IPR016024">
    <property type="entry name" value="ARM-type_fold"/>
</dbReference>
<keyword evidence="6" id="KW-0723">Serine/threonine-protein kinase</keyword>
<dbReference type="InterPro" id="IPR012993">
    <property type="entry name" value="UME"/>
</dbReference>
<dbReference type="InterPro" id="IPR014009">
    <property type="entry name" value="PIK_FAT"/>
</dbReference>
<organism evidence="26 27">
    <name type="scientific">Penicillium nalgiovense</name>
    <dbReference type="NCBI Taxonomy" id="60175"/>
    <lineage>
        <taxon>Eukaryota</taxon>
        <taxon>Fungi</taxon>
        <taxon>Dikarya</taxon>
        <taxon>Ascomycota</taxon>
        <taxon>Pezizomycotina</taxon>
        <taxon>Eurotiomycetes</taxon>
        <taxon>Eurotiomycetidae</taxon>
        <taxon>Eurotiales</taxon>
        <taxon>Aspergillaceae</taxon>
        <taxon>Penicillium</taxon>
    </lineage>
</organism>
<dbReference type="FunFam" id="3.30.1010.10:FF:000017">
    <property type="entry name" value="Inositol kinase kinase (UvsB)"/>
    <property type="match status" value="1"/>
</dbReference>
<dbReference type="InterPro" id="IPR003152">
    <property type="entry name" value="FATC_dom"/>
</dbReference>
<dbReference type="InterPro" id="IPR050517">
    <property type="entry name" value="DDR_Repair_Kinase"/>
</dbReference>
<evidence type="ECO:0000256" key="18">
    <source>
        <dbReference type="ARBA" id="ARBA00030459"/>
    </source>
</evidence>
<evidence type="ECO:0000256" key="22">
    <source>
        <dbReference type="SAM" id="MobiDB-lite"/>
    </source>
</evidence>
<sequence length="2492" mass="281165">MAIKGENERATAPGNAWRAEPASSILASRFVPHLATQGNESHLTRETFAQLRQELLGEIQSQLRVDEDATDINKLICIVLKAGLEISPNRSASEQDLEGQVLDCLDIIQASIEKAPQALWESSDPLILGEDIHAPLFAWLTIRLIRLVTTWTSETVREKIQLLCASLAYSQFKQARLLPASYAVAAFLRACTSDILCSLEAFQWSNYWDTRPRGLSIPAANGSLIEDTQNLGLPPGLFNSNTALGSFVQTVSLACRLLDSFNPKGEMQFRAKHHDLILRQNFSWVLNGFHRLRQVIIEWLQIKGAQLTSEDSIVPLQYLTYLHRCCVPESTSAGLLSNMSLTSTWTQCLCDFLNLENIGKLPSVQVILSRFLCDLTETAKSSQPLMQQLRETLLPVLTEVKDGNSSLQSLEPCLWSPLQTLHAQLLDTASQSTVCPPRRTPGDVYEESDTAFQRAGVLHQAEPNEYARASKRLCLPGLATGSTSHGLFHLLARNISAILQSDCGKTMADLRSSIQSSYEGLSESKRTELLDIIGKICCATAEKLLRKPSDVIKRDTLFCQTCDTDQYQNVHSENEEHPEFEEIWSLFNFILPRLTRAPGPRISAMVALRRILMHAPNSNQMHISNSASGEFCLHSLRSSIRELRVATGHSVVAFVRANLSTDIRRANFVVVLEWLKNLSGKDDMPLQEACIVTLCGLAIVSEDEEKNIILLRLLEYLGHPNPYVCAVAYNELSKLAQKFSLTPAGLFRPYWRTLSVTVVKNLQSRPYMAEQLCDLLGMKVDGFLRLTEVYVLPYLVLTRKRDIICRIGASRNEGESAFDVCSEKNNLAAILAFLLSQQSDNPEGMIMSLLADIDPAFKGRSLAELVRIEPILIACDLLKSLGDAGEQKKERFNQALYRLATFVPRKIAHGSSSKKADLSQFIEEHVLGIITQFANAINDFQVRQTLAEKRRNIKAIEEMINIAQGHVSSALPQVCACLRSALEIEELCDYAFSAWKTLISSLSEEDLEPIIDQTLAIVIRYWDNLTEESRTRACQLIDHILTDHPSLVRDTFSTMPSLASIPEMVAFDAKINDMRAQMDVRSQFLALIRRCQSENATVVEQALMELAPFLSANEEFLHDSVLSEQPDPVIAQLTRSLLDCCVKFSTTSDSITLLSARCLGLVGCLDPNRVETIKEKKDILVLSNFDRMEETVAFILFFLQHVLVDAFLSASNTRAQGFLAWAMQGLLKFCKLNAVLTQRSRDLQVDEKYQRWMELPESVRNTLTPFLTSTYTVTVVTNHTEVNYPLFSPKLTHSEWLRTLVQDLLQTGNGDNAKMVFSISSRVVKGQDISISSFLLPFAVLNRIVGGTEQEQQNLQHELMSILSHPIPETNNNARETIISSSQSVFEVLDYLSRWLQGKKKHLNGLNHNSNQTSRSHKDQSRDALIDKYSSQIKSVENLLSSIPPEIISKRAVECKSFSKALFHWEQYIRKCKVHRESQERSSLEPLYQRLQDIYSQIDEPDGIEGISSHLSVLDIDQQILEHRKAGRWATAQSWYELQLEKEPDNVDAQWNLVTCLKESGQQDAILTRFEVLKENESAASRFLPFAVEASWIMSRWDKLEGYLDLCAKQGTEEFNVGIGSALDALRQKQDESFTDKINELRLNVARSLTTNSVASLQACHDDMLRLHALSEVESIAKAQSGQSRPGLLAALDRRLDVLGGYLTDKQYLLGLRRATMELAGEFANSDISAAWLTSARLSRKGNFSSQAYHSMLNAARLKDRSASIEHARLLWKDGHHRKAIQTLEGAISANEATSSTSSSVEMEAMSFLSGRGQHQNESTALAHLMLAKWTDRAGQTHSQAIVQRYREAIKLYPKWERAHYYLGKHYNKILESEKAKPMGKEAQIYLSGEATKLVIDNYLRSLTYGTKYVFQTLPKLLTLWLEHASIVEQPIDPKRGDNEEFQKHTQAQRKKSLDEMHAQLKKFIDKRLQAALLFTILPQVVARICHPNATVYDLLTRIVAKAVHNFPQQGLWTVLAVVKSSNKERAKRGYNCLQKIIDYGNKPKGESSTASEIRRMITQGTKFSEELLQLCLAPVEERSSRVQLGRNLGFNHKVTPCRLVVPFQAMLIPSLPASQNIEYVKGFRAFPRDPTTIEAVLDEAQILNSLQKPRKISLRGSDGKIYNSLCKPKDDLRKDQRLMEFNNMINRFLKRDVESSKRRMYIKTYAVTPLNEECGLIEWVDNLRTLREIVIKLLRERGISPNYNEIRHTLNEICADRSFAKLPLFTTNILAKLPPVLHEWFVEMFPETEAWFTARLRYTRSSAVMSMVGYVLGLGDRHGENLSFEEGTGGLLHVDFNCLFDKGQTFEKPEVVPFRLTHNMIDAFGAYGYNGSFEDILEFYTHANLQGIGPFRRTCEITLSLLRQNEDALMTVLETFLHDPTTDFIGKRRRTHVNVPDTPAGVLEDVRNKLRGFMSKQPIALSVDGQVDELIIQATDKKKLASMYIGWCSFF</sequence>
<comment type="function">
    <text evidence="16">Serine/threonine protein kinase which activates checkpoint signaling upon genotoxic stresses such as ionizing radiation (IR), ultraviolet light (UV), or DNA replication stalling, thereby acting as a DNA damage sensor. Recognizes the substrate consensus sequence [ST]-Q. Phosphorylates histone H2A to form H2AS128ph (gamma-H2A) at sites of DNA damage, involved in the regulation of DNA damage response mechanism. Required for the control of telomere length and genome stability.</text>
</comment>
<dbReference type="InterPro" id="IPR036940">
    <property type="entry name" value="PI3/4_kinase_cat_sf"/>
</dbReference>
<dbReference type="SMART" id="SM01343">
    <property type="entry name" value="FATC"/>
    <property type="match status" value="1"/>
</dbReference>
<keyword evidence="15" id="KW-0469">Meiosis</keyword>
<name>A0A1V6Y014_PENNA</name>
<dbReference type="InterPro" id="IPR011990">
    <property type="entry name" value="TPR-like_helical_dom_sf"/>
</dbReference>
<dbReference type="Pfam" id="PF23593">
    <property type="entry name" value="HEAT_ATR"/>
    <property type="match status" value="1"/>
</dbReference>
<evidence type="ECO:0000256" key="14">
    <source>
        <dbReference type="ARBA" id="ARBA00023242"/>
    </source>
</evidence>
<evidence type="ECO:0000313" key="26">
    <source>
        <dbReference type="EMBL" id="OQE80733.1"/>
    </source>
</evidence>
<dbReference type="Proteomes" id="UP000191691">
    <property type="component" value="Unassembled WGS sequence"/>
</dbReference>
<dbReference type="PANTHER" id="PTHR11139">
    <property type="entry name" value="ATAXIA TELANGIECTASIA MUTATED ATM -RELATED"/>
    <property type="match status" value="1"/>
</dbReference>
<feature type="domain" description="FAT" evidence="24">
    <location>
        <begin position="1447"/>
        <end position="2021"/>
    </location>
</feature>
<reference evidence="27" key="1">
    <citation type="journal article" date="2017" name="Nat. Microbiol.">
        <title>Global analysis of biosynthetic gene clusters reveals vast potential of secondary metabolite production in Penicillium species.</title>
        <authorList>
            <person name="Nielsen J.C."/>
            <person name="Grijseels S."/>
            <person name="Prigent S."/>
            <person name="Ji B."/>
            <person name="Dainat J."/>
            <person name="Nielsen K.F."/>
            <person name="Frisvad J.C."/>
            <person name="Workman M."/>
            <person name="Nielsen J."/>
        </authorList>
    </citation>
    <scope>NUCLEOTIDE SEQUENCE [LARGE SCALE GENOMIC DNA]</scope>
    <source>
        <strain evidence="27">IBT 13039</strain>
    </source>
</reference>
<evidence type="ECO:0000256" key="19">
    <source>
        <dbReference type="ARBA" id="ARBA00033001"/>
    </source>
</evidence>
<comment type="catalytic activity">
    <reaction evidence="21">
        <text>L-seryl-[protein] + ATP = O-phospho-L-seryl-[protein] + ADP + H(+)</text>
        <dbReference type="Rhea" id="RHEA:17989"/>
        <dbReference type="Rhea" id="RHEA-COMP:9863"/>
        <dbReference type="Rhea" id="RHEA-COMP:11604"/>
        <dbReference type="ChEBI" id="CHEBI:15378"/>
        <dbReference type="ChEBI" id="CHEBI:29999"/>
        <dbReference type="ChEBI" id="CHEBI:30616"/>
        <dbReference type="ChEBI" id="CHEBI:83421"/>
        <dbReference type="ChEBI" id="CHEBI:456216"/>
        <dbReference type="EC" id="2.7.11.1"/>
    </reaction>
</comment>
<dbReference type="GO" id="GO:0005634">
    <property type="term" value="C:nucleus"/>
    <property type="evidence" value="ECO:0007669"/>
    <property type="project" value="UniProtKB-SubCell"/>
</dbReference>
<proteinExistence type="inferred from homology"/>
<evidence type="ECO:0000259" key="25">
    <source>
        <dbReference type="PROSITE" id="PS51190"/>
    </source>
</evidence>
<feature type="domain" description="FATC" evidence="25">
    <location>
        <begin position="2460"/>
        <end position="2492"/>
    </location>
</feature>
<dbReference type="GO" id="GO:0000077">
    <property type="term" value="P:DNA damage checkpoint signaling"/>
    <property type="evidence" value="ECO:0007669"/>
    <property type="project" value="TreeGrafter"/>
</dbReference>
<feature type="domain" description="PI3K/PI4K catalytic" evidence="23">
    <location>
        <begin position="2137"/>
        <end position="2476"/>
    </location>
</feature>
<evidence type="ECO:0000259" key="23">
    <source>
        <dbReference type="PROSITE" id="PS50290"/>
    </source>
</evidence>
<evidence type="ECO:0000256" key="12">
    <source>
        <dbReference type="ARBA" id="ARBA00022853"/>
    </source>
</evidence>
<dbReference type="Gene3D" id="1.10.1070.11">
    <property type="entry name" value="Phosphatidylinositol 3-/4-kinase, catalytic domain"/>
    <property type="match status" value="1"/>
</dbReference>
<dbReference type="Pfam" id="PF25385">
    <property type="entry name" value="HEAT_MEC1_N"/>
    <property type="match status" value="1"/>
</dbReference>
<comment type="similarity">
    <text evidence="2">Belongs to the PI3/PI4-kinase family. ATM subfamily.</text>
</comment>
<dbReference type="GO" id="GO:0005694">
    <property type="term" value="C:chromosome"/>
    <property type="evidence" value="ECO:0007669"/>
    <property type="project" value="TreeGrafter"/>
</dbReference>
<evidence type="ECO:0000256" key="20">
    <source>
        <dbReference type="ARBA" id="ARBA00047899"/>
    </source>
</evidence>
<protein>
    <recommendedName>
        <fullName evidence="5">Serine/threonine-protein kinase MEC1</fullName>
        <ecNumber evidence="4">2.7.11.1</ecNumber>
    </recommendedName>
    <alternativeName>
        <fullName evidence="19">ATR homolog</fullName>
    </alternativeName>
    <alternativeName>
        <fullName evidence="18">DNA-damage checkpoint kinase MEC1</fullName>
    </alternativeName>
    <alternativeName>
        <fullName evidence="17">Mitosis entry checkpoint protein 1</fullName>
    </alternativeName>
</protein>
<dbReference type="InterPro" id="IPR057564">
    <property type="entry name" value="HEAT_ATR"/>
</dbReference>
<dbReference type="SUPFAM" id="SSF48371">
    <property type="entry name" value="ARM repeat"/>
    <property type="match status" value="1"/>
</dbReference>
<keyword evidence="8" id="KW-0547">Nucleotide-binding</keyword>
<dbReference type="EMBL" id="MOOB01000044">
    <property type="protein sequence ID" value="OQE80733.1"/>
    <property type="molecule type" value="Genomic_DNA"/>
</dbReference>
<keyword evidence="11" id="KW-0067">ATP-binding</keyword>
<dbReference type="STRING" id="60175.A0A1V6Y014"/>
<gene>
    <name evidence="26" type="ORF">PENNAL_c0044G00390</name>
</gene>
<evidence type="ECO:0000256" key="5">
    <source>
        <dbReference type="ARBA" id="ARBA00021345"/>
    </source>
</evidence>
<evidence type="ECO:0000256" key="9">
    <source>
        <dbReference type="ARBA" id="ARBA00022763"/>
    </source>
</evidence>
<dbReference type="InterPro" id="IPR011009">
    <property type="entry name" value="Kinase-like_dom_sf"/>
</dbReference>
<evidence type="ECO:0000256" key="3">
    <source>
        <dbReference type="ARBA" id="ARBA00011370"/>
    </source>
</evidence>
<dbReference type="GO" id="GO:0004674">
    <property type="term" value="F:protein serine/threonine kinase activity"/>
    <property type="evidence" value="ECO:0007669"/>
    <property type="project" value="UniProtKB-KW"/>
</dbReference>
<dbReference type="SMART" id="SM00802">
    <property type="entry name" value="UME"/>
    <property type="match status" value="1"/>
</dbReference>
<evidence type="ECO:0000259" key="24">
    <source>
        <dbReference type="PROSITE" id="PS51189"/>
    </source>
</evidence>
<dbReference type="Pfam" id="PF00454">
    <property type="entry name" value="PI3_PI4_kinase"/>
    <property type="match status" value="1"/>
</dbReference>
<evidence type="ECO:0000313" key="27">
    <source>
        <dbReference type="Proteomes" id="UP000191691"/>
    </source>
</evidence>
<dbReference type="CDD" id="cd00892">
    <property type="entry name" value="PIKKc_ATR"/>
    <property type="match status" value="1"/>
</dbReference>
<accession>A0A1V6Y014</accession>
<dbReference type="Pfam" id="PF08064">
    <property type="entry name" value="UME"/>
    <property type="match status" value="1"/>
</dbReference>
<evidence type="ECO:0000256" key="4">
    <source>
        <dbReference type="ARBA" id="ARBA00012513"/>
    </source>
</evidence>
<evidence type="ECO:0000256" key="11">
    <source>
        <dbReference type="ARBA" id="ARBA00022840"/>
    </source>
</evidence>
<keyword evidence="13" id="KW-0234">DNA repair</keyword>
<dbReference type="Gene3D" id="1.25.40.10">
    <property type="entry name" value="Tetratricopeptide repeat domain"/>
    <property type="match status" value="1"/>
</dbReference>
<evidence type="ECO:0000256" key="6">
    <source>
        <dbReference type="ARBA" id="ARBA00022527"/>
    </source>
</evidence>
<dbReference type="PROSITE" id="PS51190">
    <property type="entry name" value="FATC"/>
    <property type="match status" value="1"/>
</dbReference>
<dbReference type="SUPFAM" id="SSF56112">
    <property type="entry name" value="Protein kinase-like (PK-like)"/>
    <property type="match status" value="1"/>
</dbReference>
<dbReference type="InterPro" id="IPR058681">
    <property type="entry name" value="HEAT_MEC1_N"/>
</dbReference>
<keyword evidence="14" id="KW-0539">Nucleus</keyword>
<keyword evidence="10" id="KW-0418">Kinase</keyword>
<dbReference type="GO" id="GO:0000723">
    <property type="term" value="P:telomere maintenance"/>
    <property type="evidence" value="ECO:0007669"/>
    <property type="project" value="TreeGrafter"/>
</dbReference>